<dbReference type="AlphaFoldDB" id="A0A517ZXT8"/>
<keyword evidence="5 6" id="KW-0413">Isomerase</keyword>
<evidence type="ECO:0000256" key="7">
    <source>
        <dbReference type="RuleBase" id="RU003915"/>
    </source>
</evidence>
<comment type="catalytic activity">
    <reaction evidence="1 6 7">
        <text>[protein]-peptidylproline (omega=180) = [protein]-peptidylproline (omega=0)</text>
        <dbReference type="Rhea" id="RHEA:16237"/>
        <dbReference type="Rhea" id="RHEA-COMP:10747"/>
        <dbReference type="Rhea" id="RHEA-COMP:10748"/>
        <dbReference type="ChEBI" id="CHEBI:83833"/>
        <dbReference type="ChEBI" id="CHEBI:83834"/>
        <dbReference type="EC" id="5.2.1.8"/>
    </reaction>
</comment>
<keyword evidence="11" id="KW-1185">Reference proteome</keyword>
<sequence length="287" mass="30511" precursor="true">MSFSFSKMKYPIAMGALLGVGAVAASTGLMQGSLQTARADTAATSAKASSGESKAGEATNASEAGVDLKALSYIIGTNVAQGMQEQKLPLQADEFIEGFRNAMAGKASKYSDEEMTAVLTAFQKQQMEALMAEHAKMSEAAKKKGEDFLAKNKMKEGVSETASGLQYRVIKAGDGKKPSESDRVKVHYRGTLMDGKEFDSSYKRGEPVEFNVGGVIPGWTEALQLMSPGAKWELYIPAELAYGPRGAGGAIGPNEVLVFEVELLDVMEQEPSKPLSVNLSEAKTATE</sequence>
<keyword evidence="3 8" id="KW-0732">Signal</keyword>
<dbReference type="Pfam" id="PF00254">
    <property type="entry name" value="FKBP_C"/>
    <property type="match status" value="1"/>
</dbReference>
<dbReference type="GO" id="GO:0006457">
    <property type="term" value="P:protein folding"/>
    <property type="evidence" value="ECO:0007669"/>
    <property type="project" value="InterPro"/>
</dbReference>
<evidence type="ECO:0000256" key="6">
    <source>
        <dbReference type="PROSITE-ProRule" id="PRU00277"/>
    </source>
</evidence>
<feature type="signal peptide" evidence="8">
    <location>
        <begin position="1"/>
        <end position="24"/>
    </location>
</feature>
<dbReference type="EC" id="5.2.1.8" evidence="7"/>
<evidence type="ECO:0000313" key="11">
    <source>
        <dbReference type="Proteomes" id="UP000319383"/>
    </source>
</evidence>
<dbReference type="InterPro" id="IPR001179">
    <property type="entry name" value="PPIase_FKBP_dom"/>
</dbReference>
<gene>
    <name evidence="10" type="primary">mip</name>
    <name evidence="10" type="ORF">Mal52_58200</name>
</gene>
<feature type="chain" id="PRO_5021751354" description="Peptidyl-prolyl cis-trans isomerase" evidence="8">
    <location>
        <begin position="25"/>
        <end position="287"/>
    </location>
</feature>
<dbReference type="SUPFAM" id="SSF54534">
    <property type="entry name" value="FKBP-like"/>
    <property type="match status" value="1"/>
</dbReference>
<dbReference type="Gene3D" id="1.10.287.460">
    <property type="entry name" value="Peptidyl-prolyl cis-trans isomerase, FKBP-type, N-terminal domain"/>
    <property type="match status" value="1"/>
</dbReference>
<organism evidence="10 11">
    <name type="scientific">Symmachiella dynata</name>
    <dbReference type="NCBI Taxonomy" id="2527995"/>
    <lineage>
        <taxon>Bacteria</taxon>
        <taxon>Pseudomonadati</taxon>
        <taxon>Planctomycetota</taxon>
        <taxon>Planctomycetia</taxon>
        <taxon>Planctomycetales</taxon>
        <taxon>Planctomycetaceae</taxon>
        <taxon>Symmachiella</taxon>
    </lineage>
</organism>
<dbReference type="PROSITE" id="PS50059">
    <property type="entry name" value="FKBP_PPIASE"/>
    <property type="match status" value="1"/>
</dbReference>
<dbReference type="RefSeq" id="WP_145380073.1">
    <property type="nucleotide sequence ID" value="NZ_CP036276.1"/>
</dbReference>
<dbReference type="EMBL" id="CP036276">
    <property type="protein sequence ID" value="QDU47292.1"/>
    <property type="molecule type" value="Genomic_DNA"/>
</dbReference>
<dbReference type="PANTHER" id="PTHR43811:SF23">
    <property type="entry name" value="FKBP-TYPE 22 KDA PEPTIDYL-PROLYL CIS-TRANS ISOMERASE"/>
    <property type="match status" value="1"/>
</dbReference>
<name>A0A517ZXT8_9PLAN</name>
<dbReference type="InterPro" id="IPR036944">
    <property type="entry name" value="PPIase_FKBP_N_sf"/>
</dbReference>
<evidence type="ECO:0000256" key="1">
    <source>
        <dbReference type="ARBA" id="ARBA00000971"/>
    </source>
</evidence>
<dbReference type="Gene3D" id="3.10.50.40">
    <property type="match status" value="1"/>
</dbReference>
<dbReference type="InterPro" id="IPR046357">
    <property type="entry name" value="PPIase_dom_sf"/>
</dbReference>
<dbReference type="Pfam" id="PF01346">
    <property type="entry name" value="FKBP_N"/>
    <property type="match status" value="1"/>
</dbReference>
<comment type="similarity">
    <text evidence="2 7">Belongs to the FKBP-type PPIase family.</text>
</comment>
<feature type="domain" description="PPIase FKBP-type" evidence="9">
    <location>
        <begin position="181"/>
        <end position="267"/>
    </location>
</feature>
<protein>
    <recommendedName>
        <fullName evidence="7">Peptidyl-prolyl cis-trans isomerase</fullName>
        <ecNumber evidence="7">5.2.1.8</ecNumber>
    </recommendedName>
</protein>
<reference evidence="10 11" key="1">
    <citation type="submission" date="2019-02" db="EMBL/GenBank/DDBJ databases">
        <title>Deep-cultivation of Planctomycetes and their phenomic and genomic characterization uncovers novel biology.</title>
        <authorList>
            <person name="Wiegand S."/>
            <person name="Jogler M."/>
            <person name="Boedeker C."/>
            <person name="Pinto D."/>
            <person name="Vollmers J."/>
            <person name="Rivas-Marin E."/>
            <person name="Kohn T."/>
            <person name="Peeters S.H."/>
            <person name="Heuer A."/>
            <person name="Rast P."/>
            <person name="Oberbeckmann S."/>
            <person name="Bunk B."/>
            <person name="Jeske O."/>
            <person name="Meyerdierks A."/>
            <person name="Storesund J.E."/>
            <person name="Kallscheuer N."/>
            <person name="Luecker S."/>
            <person name="Lage O.M."/>
            <person name="Pohl T."/>
            <person name="Merkel B.J."/>
            <person name="Hornburger P."/>
            <person name="Mueller R.-W."/>
            <person name="Bruemmer F."/>
            <person name="Labrenz M."/>
            <person name="Spormann A.M."/>
            <person name="Op den Camp H."/>
            <person name="Overmann J."/>
            <person name="Amann R."/>
            <person name="Jetten M.S.M."/>
            <person name="Mascher T."/>
            <person name="Medema M.H."/>
            <person name="Devos D.P."/>
            <person name="Kaster A.-K."/>
            <person name="Ovreas L."/>
            <person name="Rohde M."/>
            <person name="Galperin M.Y."/>
            <person name="Jogler C."/>
        </authorList>
    </citation>
    <scope>NUCLEOTIDE SEQUENCE [LARGE SCALE GENOMIC DNA]</scope>
    <source>
        <strain evidence="10 11">Mal52</strain>
    </source>
</reference>
<dbReference type="Proteomes" id="UP000319383">
    <property type="component" value="Chromosome"/>
</dbReference>
<evidence type="ECO:0000313" key="10">
    <source>
        <dbReference type="EMBL" id="QDU47292.1"/>
    </source>
</evidence>
<proteinExistence type="inferred from homology"/>
<dbReference type="GO" id="GO:0003755">
    <property type="term" value="F:peptidyl-prolyl cis-trans isomerase activity"/>
    <property type="evidence" value="ECO:0007669"/>
    <property type="project" value="UniProtKB-UniRule"/>
</dbReference>
<keyword evidence="4 6" id="KW-0697">Rotamase</keyword>
<dbReference type="KEGG" id="sdyn:Mal52_58200"/>
<evidence type="ECO:0000256" key="8">
    <source>
        <dbReference type="SAM" id="SignalP"/>
    </source>
</evidence>
<accession>A0A517ZXT8</accession>
<evidence type="ECO:0000256" key="5">
    <source>
        <dbReference type="ARBA" id="ARBA00023235"/>
    </source>
</evidence>
<evidence type="ECO:0000256" key="2">
    <source>
        <dbReference type="ARBA" id="ARBA00006577"/>
    </source>
</evidence>
<evidence type="ECO:0000256" key="3">
    <source>
        <dbReference type="ARBA" id="ARBA00022729"/>
    </source>
</evidence>
<dbReference type="PANTHER" id="PTHR43811">
    <property type="entry name" value="FKBP-TYPE PEPTIDYL-PROLYL CIS-TRANS ISOMERASE FKPA"/>
    <property type="match status" value="1"/>
</dbReference>
<evidence type="ECO:0000259" key="9">
    <source>
        <dbReference type="PROSITE" id="PS50059"/>
    </source>
</evidence>
<dbReference type="InterPro" id="IPR000774">
    <property type="entry name" value="PPIase_FKBP_N"/>
</dbReference>
<evidence type="ECO:0000256" key="4">
    <source>
        <dbReference type="ARBA" id="ARBA00023110"/>
    </source>
</evidence>
<dbReference type="FunFam" id="3.10.50.40:FF:000045">
    <property type="entry name" value="Peptidyl-prolyl cis-trans isomerase"/>
    <property type="match status" value="1"/>
</dbReference>